<reference evidence="6 7" key="1">
    <citation type="submission" date="2017-08" db="EMBL/GenBank/DDBJ databases">
        <title>Infants hospitalized years apart are colonized by the same room-sourced microbial strains.</title>
        <authorList>
            <person name="Brooks B."/>
            <person name="Olm M.R."/>
            <person name="Firek B.A."/>
            <person name="Baker R."/>
            <person name="Thomas B.C."/>
            <person name="Morowitz M.J."/>
            <person name="Banfield J.F."/>
        </authorList>
    </citation>
    <scope>NUCLEOTIDE SEQUENCE [LARGE SCALE GENOMIC DNA]</scope>
    <source>
        <strain evidence="6">S2_005_002_R2_33</strain>
    </source>
</reference>
<dbReference type="PANTHER" id="PTHR30419">
    <property type="entry name" value="HTH-TYPE TRANSCRIPTIONAL REGULATOR YBHD"/>
    <property type="match status" value="1"/>
</dbReference>
<sequence length="317" mass="34007">MSNRAHRFHAPMIVYFDAIRRAGSVREAARRLNVASSAVNRQLLKLEDELGTPLFDRLPSGLKLTHAGATFARHAIEVLQDAERVRSELEAMQGLRSGHIEIAAVEALTSGLLPDVLLQLRERHPRITVGVSVLGSAAISAAVIGGDADMGIAFGVDRTSDLRQMSHSRLPLGATMRPDHPLAGNKSLTLAMCLSHSLILPKADLSIRQQLQRALGKLPQGAVETSSVELAKQLTMRGLGISFQTRIGIEDEIERGELVHIPIARPAYLQADLGIYVRSARNPPIAVHALVDLLNAALARCATVAGEAEPAAPLSST</sequence>
<accession>A0A2W5NBX0</accession>
<proteinExistence type="inferred from homology"/>
<dbReference type="InterPro" id="IPR036388">
    <property type="entry name" value="WH-like_DNA-bd_sf"/>
</dbReference>
<protein>
    <submittedName>
        <fullName evidence="6">LysR family transcriptional regulator</fullName>
    </submittedName>
</protein>
<feature type="domain" description="HTH lysR-type" evidence="5">
    <location>
        <begin position="13"/>
        <end position="65"/>
    </location>
</feature>
<dbReference type="Pfam" id="PF03466">
    <property type="entry name" value="LysR_substrate"/>
    <property type="match status" value="1"/>
</dbReference>
<evidence type="ECO:0000313" key="7">
    <source>
        <dbReference type="Proteomes" id="UP000249082"/>
    </source>
</evidence>
<evidence type="ECO:0000256" key="3">
    <source>
        <dbReference type="ARBA" id="ARBA00023125"/>
    </source>
</evidence>
<comment type="similarity">
    <text evidence="1">Belongs to the LysR transcriptional regulatory family.</text>
</comment>
<dbReference type="EMBL" id="QFPX01000048">
    <property type="protein sequence ID" value="PZQ49988.1"/>
    <property type="molecule type" value="Genomic_DNA"/>
</dbReference>
<comment type="caution">
    <text evidence="6">The sequence shown here is derived from an EMBL/GenBank/DDBJ whole genome shotgun (WGS) entry which is preliminary data.</text>
</comment>
<name>A0A2W5NBX0_9SPHN</name>
<dbReference type="PRINTS" id="PR00039">
    <property type="entry name" value="HTHLYSR"/>
</dbReference>
<dbReference type="InterPro" id="IPR036390">
    <property type="entry name" value="WH_DNA-bd_sf"/>
</dbReference>
<dbReference type="Pfam" id="PF00126">
    <property type="entry name" value="HTH_1"/>
    <property type="match status" value="1"/>
</dbReference>
<gene>
    <name evidence="6" type="ORF">DI555_23450</name>
</gene>
<dbReference type="Gene3D" id="3.40.190.290">
    <property type="match status" value="1"/>
</dbReference>
<evidence type="ECO:0000313" key="6">
    <source>
        <dbReference type="EMBL" id="PZQ49988.1"/>
    </source>
</evidence>
<dbReference type="Gene3D" id="1.10.10.10">
    <property type="entry name" value="Winged helix-like DNA-binding domain superfamily/Winged helix DNA-binding domain"/>
    <property type="match status" value="1"/>
</dbReference>
<evidence type="ECO:0000259" key="5">
    <source>
        <dbReference type="PROSITE" id="PS50931"/>
    </source>
</evidence>
<evidence type="ECO:0000256" key="1">
    <source>
        <dbReference type="ARBA" id="ARBA00009437"/>
    </source>
</evidence>
<keyword evidence="4" id="KW-0804">Transcription</keyword>
<keyword evidence="3" id="KW-0238">DNA-binding</keyword>
<dbReference type="SUPFAM" id="SSF53850">
    <property type="entry name" value="Periplasmic binding protein-like II"/>
    <property type="match status" value="1"/>
</dbReference>
<organism evidence="6 7">
    <name type="scientific">Novosphingobium pentaromativorans</name>
    <dbReference type="NCBI Taxonomy" id="205844"/>
    <lineage>
        <taxon>Bacteria</taxon>
        <taxon>Pseudomonadati</taxon>
        <taxon>Pseudomonadota</taxon>
        <taxon>Alphaproteobacteria</taxon>
        <taxon>Sphingomonadales</taxon>
        <taxon>Sphingomonadaceae</taxon>
        <taxon>Novosphingobium</taxon>
    </lineage>
</organism>
<dbReference type="InterPro" id="IPR005119">
    <property type="entry name" value="LysR_subst-bd"/>
</dbReference>
<dbReference type="InterPro" id="IPR000847">
    <property type="entry name" value="LysR_HTH_N"/>
</dbReference>
<keyword evidence="2" id="KW-0805">Transcription regulation</keyword>
<dbReference type="InterPro" id="IPR050950">
    <property type="entry name" value="HTH-type_LysR_regulators"/>
</dbReference>
<dbReference type="Proteomes" id="UP000249082">
    <property type="component" value="Unassembled WGS sequence"/>
</dbReference>
<dbReference type="SUPFAM" id="SSF46785">
    <property type="entry name" value="Winged helix' DNA-binding domain"/>
    <property type="match status" value="1"/>
</dbReference>
<dbReference type="GO" id="GO:0003700">
    <property type="term" value="F:DNA-binding transcription factor activity"/>
    <property type="evidence" value="ECO:0007669"/>
    <property type="project" value="InterPro"/>
</dbReference>
<dbReference type="GO" id="GO:0005829">
    <property type="term" value="C:cytosol"/>
    <property type="evidence" value="ECO:0007669"/>
    <property type="project" value="TreeGrafter"/>
</dbReference>
<dbReference type="GO" id="GO:0003677">
    <property type="term" value="F:DNA binding"/>
    <property type="evidence" value="ECO:0007669"/>
    <property type="project" value="UniProtKB-KW"/>
</dbReference>
<evidence type="ECO:0000256" key="4">
    <source>
        <dbReference type="ARBA" id="ARBA00023163"/>
    </source>
</evidence>
<evidence type="ECO:0000256" key="2">
    <source>
        <dbReference type="ARBA" id="ARBA00023015"/>
    </source>
</evidence>
<dbReference type="PROSITE" id="PS50931">
    <property type="entry name" value="HTH_LYSR"/>
    <property type="match status" value="1"/>
</dbReference>
<dbReference type="AlphaFoldDB" id="A0A2W5NBX0"/>
<dbReference type="PANTHER" id="PTHR30419:SF2">
    <property type="entry name" value="LYSR FAMILY TRANSCRIPTIONAL REGULATOR"/>
    <property type="match status" value="1"/>
</dbReference>